<sequence>MPSTGNSQAFQSSLAQITEHINHRFTALNNDHPTPTRSEIDSALQALPLEIPSVGLGIEGTVNHLLEDVTQGLLKGHAGSRFFGLVTGGVTPASQLADILGTSLETFQGRSVTTGATASNIMGLACARDALLLNSKHLPKGYTIAEHGFPPPIHSPTSPTSFLPPIKVITVKPHGSIMKAAAVTGIGRMNVLDLPASALPSTEVTVGPVEDDPWGLKFDLEALENQLKDAKQCGQGVIVVVTLGEVNTGGFTPDIPVVADLCKTFGAWLHIDAAHKWLNVPYDTAMFYTRTLADLKRTFGPSPRLGTPAYLQVHASSSATTQDDDMLNDDVLKLRAWHAGLPSSLDCGIENSRRFRALPLYAGLMEQGRDGYTDIVKRNCEFAQRIARWMTDSEAGGQWYTLINALPAASNPSTTPTTTTVPLNIVLFRGSETSPFPSTDKSSATRLLHAINEQRLIFVTATSWGGVGALRIAVSNWRTGDEGEGDWEAVVKALTNAMKPEGV</sequence>
<protein>
    <submittedName>
        <fullName evidence="1">Uncharacterized protein</fullName>
    </submittedName>
</protein>
<name>A0ACC2V976_9TREE</name>
<comment type="caution">
    <text evidence="1">The sequence shown here is derived from an EMBL/GenBank/DDBJ whole genome shotgun (WGS) entry which is preliminary data.</text>
</comment>
<evidence type="ECO:0000313" key="2">
    <source>
        <dbReference type="Proteomes" id="UP001227268"/>
    </source>
</evidence>
<organism evidence="1 2">
    <name type="scientific">Naganishia friedmannii</name>
    <dbReference type="NCBI Taxonomy" id="89922"/>
    <lineage>
        <taxon>Eukaryota</taxon>
        <taxon>Fungi</taxon>
        <taxon>Dikarya</taxon>
        <taxon>Basidiomycota</taxon>
        <taxon>Agaricomycotina</taxon>
        <taxon>Tremellomycetes</taxon>
        <taxon>Filobasidiales</taxon>
        <taxon>Filobasidiaceae</taxon>
        <taxon>Naganishia</taxon>
    </lineage>
</organism>
<keyword evidence="2" id="KW-1185">Reference proteome</keyword>
<gene>
    <name evidence="1" type="ORF">QFC21_005547</name>
</gene>
<dbReference type="Proteomes" id="UP001227268">
    <property type="component" value="Unassembled WGS sequence"/>
</dbReference>
<reference evidence="1" key="1">
    <citation type="submission" date="2023-04" db="EMBL/GenBank/DDBJ databases">
        <title>Draft Genome sequencing of Naganishia species isolated from polar environments using Oxford Nanopore Technology.</title>
        <authorList>
            <person name="Leo P."/>
            <person name="Venkateswaran K."/>
        </authorList>
    </citation>
    <scope>NUCLEOTIDE SEQUENCE</scope>
    <source>
        <strain evidence="1">MNA-CCFEE 5423</strain>
    </source>
</reference>
<proteinExistence type="predicted"/>
<evidence type="ECO:0000313" key="1">
    <source>
        <dbReference type="EMBL" id="KAJ9095675.1"/>
    </source>
</evidence>
<dbReference type="EMBL" id="JASBWT010000021">
    <property type="protein sequence ID" value="KAJ9095675.1"/>
    <property type="molecule type" value="Genomic_DNA"/>
</dbReference>
<accession>A0ACC2V976</accession>